<accession>A0ACA9STF0</accession>
<dbReference type="Proteomes" id="UP000789920">
    <property type="component" value="Unassembled WGS sequence"/>
</dbReference>
<comment type="caution">
    <text evidence="1">The sequence shown here is derived from an EMBL/GenBank/DDBJ whole genome shotgun (WGS) entry which is preliminary data.</text>
</comment>
<sequence length="88" mass="9689">GGSAATNCSHKSYNPNNLGVKIFGSQLVKKGSIIVRQHGTKYKGGPGVFLGRDYTIHAQHDGIVKFYQKYIRRQKRTFVSVLPLVKAG</sequence>
<feature type="non-terminal residue" evidence="1">
    <location>
        <position position="88"/>
    </location>
</feature>
<keyword evidence="2" id="KW-1185">Reference proteome</keyword>
<evidence type="ECO:0000313" key="1">
    <source>
        <dbReference type="EMBL" id="CAG8847569.1"/>
    </source>
</evidence>
<organism evidence="1 2">
    <name type="scientific">Racocetra persica</name>
    <dbReference type="NCBI Taxonomy" id="160502"/>
    <lineage>
        <taxon>Eukaryota</taxon>
        <taxon>Fungi</taxon>
        <taxon>Fungi incertae sedis</taxon>
        <taxon>Mucoromycota</taxon>
        <taxon>Glomeromycotina</taxon>
        <taxon>Glomeromycetes</taxon>
        <taxon>Diversisporales</taxon>
        <taxon>Gigasporaceae</taxon>
        <taxon>Racocetra</taxon>
    </lineage>
</organism>
<name>A0ACA9STF0_9GLOM</name>
<feature type="non-terminal residue" evidence="1">
    <location>
        <position position="1"/>
    </location>
</feature>
<reference evidence="1" key="1">
    <citation type="submission" date="2021-06" db="EMBL/GenBank/DDBJ databases">
        <authorList>
            <person name="Kallberg Y."/>
            <person name="Tangrot J."/>
            <person name="Rosling A."/>
        </authorList>
    </citation>
    <scope>NUCLEOTIDE SEQUENCE</scope>
    <source>
        <strain evidence="1">MA461A</strain>
    </source>
</reference>
<proteinExistence type="predicted"/>
<evidence type="ECO:0000313" key="2">
    <source>
        <dbReference type="Proteomes" id="UP000789920"/>
    </source>
</evidence>
<dbReference type="EMBL" id="CAJVQC010156594">
    <property type="protein sequence ID" value="CAG8847569.1"/>
    <property type="molecule type" value="Genomic_DNA"/>
</dbReference>
<gene>
    <name evidence="1" type="ORF">RPERSI_LOCUS34697</name>
</gene>
<protein>
    <submittedName>
        <fullName evidence="1">11692_t:CDS:1</fullName>
    </submittedName>
</protein>